<gene>
    <name evidence="2" type="ORF">CY34DRAFT_14782</name>
</gene>
<reference evidence="2 3" key="1">
    <citation type="submission" date="2014-04" db="EMBL/GenBank/DDBJ databases">
        <authorList>
            <consortium name="DOE Joint Genome Institute"/>
            <person name="Kuo A."/>
            <person name="Ruytinx J."/>
            <person name="Rineau F."/>
            <person name="Colpaert J."/>
            <person name="Kohler A."/>
            <person name="Nagy L.G."/>
            <person name="Floudas D."/>
            <person name="Copeland A."/>
            <person name="Barry K.W."/>
            <person name="Cichocki N."/>
            <person name="Veneault-Fourrey C."/>
            <person name="LaButti K."/>
            <person name="Lindquist E.A."/>
            <person name="Lipzen A."/>
            <person name="Lundell T."/>
            <person name="Morin E."/>
            <person name="Murat C."/>
            <person name="Sun H."/>
            <person name="Tunlid A."/>
            <person name="Henrissat B."/>
            <person name="Grigoriev I.V."/>
            <person name="Hibbett D.S."/>
            <person name="Martin F."/>
            <person name="Nordberg H.P."/>
            <person name="Cantor M.N."/>
            <person name="Hua S.X."/>
        </authorList>
    </citation>
    <scope>NUCLEOTIDE SEQUENCE [LARGE SCALE GENOMIC DNA]</scope>
    <source>
        <strain evidence="2 3">UH-Slu-Lm8-n1</strain>
    </source>
</reference>
<evidence type="ECO:0000256" key="1">
    <source>
        <dbReference type="SAM" id="MobiDB-lite"/>
    </source>
</evidence>
<evidence type="ECO:0000313" key="3">
    <source>
        <dbReference type="Proteomes" id="UP000054485"/>
    </source>
</evidence>
<keyword evidence="3" id="KW-1185">Reference proteome</keyword>
<feature type="region of interest" description="Disordered" evidence="1">
    <location>
        <begin position="1"/>
        <end position="26"/>
    </location>
</feature>
<accession>A0A0D0AL13</accession>
<proteinExistence type="predicted"/>
<dbReference type="InParanoid" id="A0A0D0AL13"/>
<dbReference type="OrthoDB" id="2355984at2759"/>
<dbReference type="Proteomes" id="UP000054485">
    <property type="component" value="Unassembled WGS sequence"/>
</dbReference>
<evidence type="ECO:0000313" key="2">
    <source>
        <dbReference type="EMBL" id="KIK38834.1"/>
    </source>
</evidence>
<feature type="region of interest" description="Disordered" evidence="1">
    <location>
        <begin position="92"/>
        <end position="151"/>
    </location>
</feature>
<name>A0A0D0AL13_9AGAM</name>
<feature type="compositionally biased region" description="Basic and acidic residues" evidence="1">
    <location>
        <begin position="109"/>
        <end position="119"/>
    </location>
</feature>
<protein>
    <submittedName>
        <fullName evidence="2">Uncharacterized protein</fullName>
    </submittedName>
</protein>
<reference evidence="3" key="2">
    <citation type="submission" date="2015-01" db="EMBL/GenBank/DDBJ databases">
        <title>Evolutionary Origins and Diversification of the Mycorrhizal Mutualists.</title>
        <authorList>
            <consortium name="DOE Joint Genome Institute"/>
            <consortium name="Mycorrhizal Genomics Consortium"/>
            <person name="Kohler A."/>
            <person name="Kuo A."/>
            <person name="Nagy L.G."/>
            <person name="Floudas D."/>
            <person name="Copeland A."/>
            <person name="Barry K.W."/>
            <person name="Cichocki N."/>
            <person name="Veneault-Fourrey C."/>
            <person name="LaButti K."/>
            <person name="Lindquist E.A."/>
            <person name="Lipzen A."/>
            <person name="Lundell T."/>
            <person name="Morin E."/>
            <person name="Murat C."/>
            <person name="Riley R."/>
            <person name="Ohm R."/>
            <person name="Sun H."/>
            <person name="Tunlid A."/>
            <person name="Henrissat B."/>
            <person name="Grigoriev I.V."/>
            <person name="Hibbett D.S."/>
            <person name="Martin F."/>
        </authorList>
    </citation>
    <scope>NUCLEOTIDE SEQUENCE [LARGE SCALE GENOMIC DNA]</scope>
    <source>
        <strain evidence="3">UH-Slu-Lm8-n1</strain>
    </source>
</reference>
<organism evidence="2 3">
    <name type="scientific">Suillus luteus UH-Slu-Lm8-n1</name>
    <dbReference type="NCBI Taxonomy" id="930992"/>
    <lineage>
        <taxon>Eukaryota</taxon>
        <taxon>Fungi</taxon>
        <taxon>Dikarya</taxon>
        <taxon>Basidiomycota</taxon>
        <taxon>Agaricomycotina</taxon>
        <taxon>Agaricomycetes</taxon>
        <taxon>Agaricomycetidae</taxon>
        <taxon>Boletales</taxon>
        <taxon>Suillineae</taxon>
        <taxon>Suillaceae</taxon>
        <taxon>Suillus</taxon>
    </lineage>
</organism>
<sequence length="151" mass="17224">MSDNEQPPSQTQSSMQRETKDSLSTSFKPEVIEQCLKIIIDYRKHKISKAKAVLGIQQVLTEATAEGNSSFDSGFAHYLEVLDSIRAEDEPENFRGSAGLPHASKSANKFHEPEEEVFRRAYQRGRARSKETEDDEWESESESGSRIRWEK</sequence>
<dbReference type="AlphaFoldDB" id="A0A0D0AL13"/>
<dbReference type="EMBL" id="KN835371">
    <property type="protein sequence ID" value="KIK38834.1"/>
    <property type="molecule type" value="Genomic_DNA"/>
</dbReference>
<dbReference type="HOGENOM" id="CLU_1732682_0_0_1"/>
<feature type="compositionally biased region" description="Acidic residues" evidence="1">
    <location>
        <begin position="132"/>
        <end position="141"/>
    </location>
</feature>